<dbReference type="Proteomes" id="UP000006469">
    <property type="component" value="Chromosome"/>
</dbReference>
<evidence type="ECO:0000313" key="2">
    <source>
        <dbReference type="EMBL" id="AFK19612.1"/>
    </source>
</evidence>
<keyword evidence="1" id="KW-0472">Membrane</keyword>
<evidence type="ECO:0000256" key="1">
    <source>
        <dbReference type="SAM" id="Phobius"/>
    </source>
</evidence>
<feature type="transmembrane region" description="Helical" evidence="1">
    <location>
        <begin position="501"/>
        <end position="516"/>
    </location>
</feature>
<feature type="transmembrane region" description="Helical" evidence="1">
    <location>
        <begin position="447"/>
        <end position="470"/>
    </location>
</feature>
<reference evidence="2 3" key="1">
    <citation type="journal article" date="2012" name="J. Bacteriol.">
        <title>Complete genome sequence of the metabolically versatile halophilic archaeon Haloferax mediterranei, a poly(3-hydroxybutyrate-co-3-hydroxyvalerate) producer.</title>
        <authorList>
            <person name="Han J."/>
            <person name="Zhang F."/>
            <person name="Hou J."/>
            <person name="Liu X."/>
            <person name="Li M."/>
            <person name="Liu H."/>
            <person name="Cai L."/>
            <person name="Zhang B."/>
            <person name="Chen Y."/>
            <person name="Zhou J."/>
            <person name="Hu S."/>
            <person name="Xiang H."/>
        </authorList>
    </citation>
    <scope>NUCLEOTIDE SEQUENCE [LARGE SCALE GENOMIC DNA]</scope>
    <source>
        <strain evidence="3">ATCC 33500 / DSM 1411 / JCM 8866 / NBRC 14739 / NCIMB 2177 / R-4</strain>
    </source>
</reference>
<dbReference type="STRING" id="523841.HFX_1915"/>
<name>I3R5V2_HALMT</name>
<feature type="transmembrane region" description="Helical" evidence="1">
    <location>
        <begin position="35"/>
        <end position="54"/>
    </location>
</feature>
<feature type="transmembrane region" description="Helical" evidence="1">
    <location>
        <begin position="198"/>
        <end position="215"/>
    </location>
</feature>
<proteinExistence type="predicted"/>
<feature type="transmembrane region" description="Helical" evidence="1">
    <location>
        <begin position="408"/>
        <end position="426"/>
    </location>
</feature>
<feature type="transmembrane region" description="Helical" evidence="1">
    <location>
        <begin position="476"/>
        <end position="494"/>
    </location>
</feature>
<feature type="transmembrane region" description="Helical" evidence="1">
    <location>
        <begin position="165"/>
        <end position="186"/>
    </location>
</feature>
<feature type="transmembrane region" description="Helical" evidence="1">
    <location>
        <begin position="278"/>
        <end position="302"/>
    </location>
</feature>
<dbReference type="AlphaFoldDB" id="I3R5V2"/>
<feature type="transmembrane region" description="Helical" evidence="1">
    <location>
        <begin position="536"/>
        <end position="555"/>
    </location>
</feature>
<feature type="transmembrane region" description="Helical" evidence="1">
    <location>
        <begin position="74"/>
        <end position="98"/>
    </location>
</feature>
<dbReference type="KEGG" id="hme:HFX_1915"/>
<gene>
    <name evidence="2" type="ordered locus">HFX_1915</name>
</gene>
<keyword evidence="1" id="KW-0812">Transmembrane</keyword>
<dbReference type="HOGENOM" id="CLU_039027_0_0_2"/>
<dbReference type="eggNOG" id="arCOG09180">
    <property type="taxonomic scope" value="Archaea"/>
</dbReference>
<feature type="transmembrane region" description="Helical" evidence="1">
    <location>
        <begin position="133"/>
        <end position="153"/>
    </location>
</feature>
<protein>
    <submittedName>
        <fullName evidence="2">Uncharacterized protein</fullName>
    </submittedName>
</protein>
<organism evidence="2 3">
    <name type="scientific">Haloferax mediterranei (strain ATCC 33500 / DSM 1411 / JCM 8866 / NBRC 14739 / NCIMB 2177 / R-4)</name>
    <name type="common">Halobacterium mediterranei</name>
    <dbReference type="NCBI Taxonomy" id="523841"/>
    <lineage>
        <taxon>Archaea</taxon>
        <taxon>Methanobacteriati</taxon>
        <taxon>Methanobacteriota</taxon>
        <taxon>Stenosarchaea group</taxon>
        <taxon>Halobacteria</taxon>
        <taxon>Halobacteriales</taxon>
        <taxon>Haloferacaceae</taxon>
        <taxon>Haloferax</taxon>
    </lineage>
</organism>
<dbReference type="EMBL" id="CP001868">
    <property type="protein sequence ID" value="AFK19612.1"/>
    <property type="molecule type" value="Genomic_DNA"/>
</dbReference>
<evidence type="ECO:0000313" key="3">
    <source>
        <dbReference type="Proteomes" id="UP000006469"/>
    </source>
</evidence>
<accession>I3R5V2</accession>
<keyword evidence="1" id="KW-1133">Transmembrane helix</keyword>
<sequence>MRTFRESTNRMGANMRRLYHIARADFLERVRSRRLLVVLAVIAYIGYLVNVGQIELAYQVTDSGTITNYRGVNTAAFVGLKAGLTGSAVVLFGGFYLMKNSLERDRLHNVDQLVASTPVSDWAYLAGKWLSNIALGVVILFTLGFATIANHAIHGVGPTNPVPLLAPLLAFAFPVCLLVGAVSLFFETVKQLNGTLGNISYILLATFSLAALASAQNSLPGAVPLSTKAGDIMGHISIYDLTVDSLLTEVPNYSGGTPSIGTLDGTETFRYDGGSWPVWIYLQRAGLSLPAAVIVLAATVLFDRTPSGKSSESAGWISRLVSVLPFDRGDDAADDEAEPPSTSSLSLTPVKDRNAGSFTRLVAAEVRLALRGHRWWWYVGAIVLAVSPIISLVSAGPSDVEVAPFRNIVLPLAFVWPIFIWSEMGVRTVKNRMTVLVLSSKYAERQLIAEWLAGVVVAMSIGGGTLVLFVSTGQTGLLLGYVSGILFGPSLAIMTGIWSRSSWLFEVVYLMVWYVGPLNRAVPLDFVGATTASIETGVPFLFIGVSLALFGTAVFRRKAEVK</sequence>
<feature type="transmembrane region" description="Helical" evidence="1">
    <location>
        <begin position="375"/>
        <end position="396"/>
    </location>
</feature>